<keyword evidence="5" id="KW-0010">Activator</keyword>
<dbReference type="Pfam" id="PF00170">
    <property type="entry name" value="bZIP_1"/>
    <property type="match status" value="1"/>
</dbReference>
<keyword evidence="4" id="KW-0238">DNA-binding</keyword>
<dbReference type="GO" id="GO:0005634">
    <property type="term" value="C:nucleus"/>
    <property type="evidence" value="ECO:0007669"/>
    <property type="project" value="UniProtKB-SubCell"/>
</dbReference>
<comment type="caution">
    <text evidence="11">The sequence shown here is derived from an EMBL/GenBank/DDBJ whole genome shotgun (WGS) entry which is preliminary data.</text>
</comment>
<feature type="domain" description="BZIP" evidence="10">
    <location>
        <begin position="76"/>
        <end position="120"/>
    </location>
</feature>
<dbReference type="GO" id="GO:0003700">
    <property type="term" value="F:DNA-binding transcription factor activity"/>
    <property type="evidence" value="ECO:0007669"/>
    <property type="project" value="InterPro"/>
</dbReference>
<feature type="compositionally biased region" description="Basic and acidic residues" evidence="9">
    <location>
        <begin position="67"/>
        <end position="78"/>
    </location>
</feature>
<keyword evidence="7" id="KW-0539">Nucleus</keyword>
<gene>
    <name evidence="11" type="ORF">GH714_019193</name>
</gene>
<feature type="compositionally biased region" description="Basic and acidic residues" evidence="9">
    <location>
        <begin position="47"/>
        <end position="57"/>
    </location>
</feature>
<dbReference type="PANTHER" id="PTHR45693">
    <property type="entry name" value="TRANSCRIPTION FACTOR TGA9"/>
    <property type="match status" value="1"/>
</dbReference>
<dbReference type="SMART" id="SM00338">
    <property type="entry name" value="BRLZ"/>
    <property type="match status" value="1"/>
</dbReference>
<evidence type="ECO:0000256" key="4">
    <source>
        <dbReference type="ARBA" id="ARBA00023125"/>
    </source>
</evidence>
<keyword evidence="6" id="KW-0804">Transcription</keyword>
<dbReference type="PROSITE" id="PS50217">
    <property type="entry name" value="BZIP"/>
    <property type="match status" value="1"/>
</dbReference>
<keyword evidence="3" id="KW-0805">Transcription regulation</keyword>
<organism evidence="11 12">
    <name type="scientific">Hevea brasiliensis</name>
    <name type="common">Para rubber tree</name>
    <name type="synonym">Siphonia brasiliensis</name>
    <dbReference type="NCBI Taxonomy" id="3981"/>
    <lineage>
        <taxon>Eukaryota</taxon>
        <taxon>Viridiplantae</taxon>
        <taxon>Streptophyta</taxon>
        <taxon>Embryophyta</taxon>
        <taxon>Tracheophyta</taxon>
        <taxon>Spermatophyta</taxon>
        <taxon>Magnoliopsida</taxon>
        <taxon>eudicotyledons</taxon>
        <taxon>Gunneridae</taxon>
        <taxon>Pentapetalae</taxon>
        <taxon>rosids</taxon>
        <taxon>fabids</taxon>
        <taxon>Malpighiales</taxon>
        <taxon>Euphorbiaceae</taxon>
        <taxon>Crotonoideae</taxon>
        <taxon>Micrandreae</taxon>
        <taxon>Hevea</taxon>
    </lineage>
</organism>
<sequence length="133" mass="15137">MGMYDPIHQIGMWGENFKSNGISNASTSMFIAGNPNSSQPILIAADTKLDNQSEDTSHGTLGPSSKYDQEASKPIDKASKRRLAQNREAARKSRLRKKAYVQQLESSRLKLFQLEQELERARHQAWRRLIFCK</sequence>
<dbReference type="Proteomes" id="UP000467840">
    <property type="component" value="Chromosome 12"/>
</dbReference>
<evidence type="ECO:0000256" key="9">
    <source>
        <dbReference type="SAM" id="MobiDB-lite"/>
    </source>
</evidence>
<dbReference type="SUPFAM" id="SSF57959">
    <property type="entry name" value="Leucine zipper domain"/>
    <property type="match status" value="1"/>
</dbReference>
<evidence type="ECO:0000256" key="2">
    <source>
        <dbReference type="ARBA" id="ARBA00007163"/>
    </source>
</evidence>
<evidence type="ECO:0000313" key="11">
    <source>
        <dbReference type="EMBL" id="KAF2284115.1"/>
    </source>
</evidence>
<dbReference type="PANTHER" id="PTHR45693:SF36">
    <property type="entry name" value="TRANSCRIPTION FACTOR TGA4"/>
    <property type="match status" value="1"/>
</dbReference>
<feature type="coiled-coil region" evidence="8">
    <location>
        <begin position="97"/>
        <end position="124"/>
    </location>
</feature>
<reference evidence="11 12" key="1">
    <citation type="journal article" date="2020" name="Mol. Plant">
        <title>The Chromosome-Based Rubber Tree Genome Provides New Insights into Spurge Genome Evolution and Rubber Biosynthesis.</title>
        <authorList>
            <person name="Liu J."/>
            <person name="Shi C."/>
            <person name="Shi C.C."/>
            <person name="Li W."/>
            <person name="Zhang Q.J."/>
            <person name="Zhang Y."/>
            <person name="Li K."/>
            <person name="Lu H.F."/>
            <person name="Shi C."/>
            <person name="Zhu S.T."/>
            <person name="Xiao Z.Y."/>
            <person name="Nan H."/>
            <person name="Yue Y."/>
            <person name="Zhu X.G."/>
            <person name="Wu Y."/>
            <person name="Hong X.N."/>
            <person name="Fan G.Y."/>
            <person name="Tong Y."/>
            <person name="Zhang D."/>
            <person name="Mao C.L."/>
            <person name="Liu Y.L."/>
            <person name="Hao S.J."/>
            <person name="Liu W.Q."/>
            <person name="Lv M.Q."/>
            <person name="Zhang H.B."/>
            <person name="Liu Y."/>
            <person name="Hu-Tang G.R."/>
            <person name="Wang J.P."/>
            <person name="Wang J.H."/>
            <person name="Sun Y.H."/>
            <person name="Ni S.B."/>
            <person name="Chen W.B."/>
            <person name="Zhang X.C."/>
            <person name="Jiao Y.N."/>
            <person name="Eichler E.E."/>
            <person name="Li G.H."/>
            <person name="Liu X."/>
            <person name="Gao L.Z."/>
        </authorList>
    </citation>
    <scope>NUCLEOTIDE SEQUENCE [LARGE SCALE GENOMIC DNA]</scope>
    <source>
        <strain evidence="12">cv. GT1</strain>
        <tissue evidence="11">Leaf</tissue>
    </source>
</reference>
<name>A0A6A6K6S1_HEVBR</name>
<evidence type="ECO:0000256" key="5">
    <source>
        <dbReference type="ARBA" id="ARBA00023159"/>
    </source>
</evidence>
<dbReference type="GO" id="GO:0000976">
    <property type="term" value="F:transcription cis-regulatory region binding"/>
    <property type="evidence" value="ECO:0007669"/>
    <property type="project" value="UniProtKB-ARBA"/>
</dbReference>
<dbReference type="InterPro" id="IPR004827">
    <property type="entry name" value="bZIP"/>
</dbReference>
<proteinExistence type="inferred from homology"/>
<dbReference type="AlphaFoldDB" id="A0A6A6K6S1"/>
<dbReference type="FunFam" id="1.20.5.170:FF:000019">
    <property type="entry name" value="BZIP family transcription factor"/>
    <property type="match status" value="1"/>
</dbReference>
<evidence type="ECO:0000259" key="10">
    <source>
        <dbReference type="PROSITE" id="PS50217"/>
    </source>
</evidence>
<dbReference type="Gene3D" id="1.20.5.170">
    <property type="match status" value="1"/>
</dbReference>
<comment type="similarity">
    <text evidence="2">Belongs to the bZIP family.</text>
</comment>
<evidence type="ECO:0000256" key="7">
    <source>
        <dbReference type="ARBA" id="ARBA00023242"/>
    </source>
</evidence>
<evidence type="ECO:0000256" key="8">
    <source>
        <dbReference type="SAM" id="Coils"/>
    </source>
</evidence>
<protein>
    <recommendedName>
        <fullName evidence="10">BZIP domain-containing protein</fullName>
    </recommendedName>
</protein>
<dbReference type="InterPro" id="IPR046347">
    <property type="entry name" value="bZIP_sf"/>
</dbReference>
<comment type="subcellular location">
    <subcellularLocation>
        <location evidence="1">Nucleus</location>
    </subcellularLocation>
</comment>
<keyword evidence="8" id="KW-0175">Coiled coil</keyword>
<evidence type="ECO:0000256" key="3">
    <source>
        <dbReference type="ARBA" id="ARBA00023015"/>
    </source>
</evidence>
<evidence type="ECO:0000313" key="12">
    <source>
        <dbReference type="Proteomes" id="UP000467840"/>
    </source>
</evidence>
<evidence type="ECO:0000256" key="6">
    <source>
        <dbReference type="ARBA" id="ARBA00023163"/>
    </source>
</evidence>
<evidence type="ECO:0000256" key="1">
    <source>
        <dbReference type="ARBA" id="ARBA00004123"/>
    </source>
</evidence>
<dbReference type="PROSITE" id="PS00036">
    <property type="entry name" value="BZIP_BASIC"/>
    <property type="match status" value="1"/>
</dbReference>
<feature type="region of interest" description="Disordered" evidence="9">
    <location>
        <begin position="44"/>
        <end position="97"/>
    </location>
</feature>
<dbReference type="EMBL" id="JAAGAX010000018">
    <property type="protein sequence ID" value="KAF2284115.1"/>
    <property type="molecule type" value="Genomic_DNA"/>
</dbReference>
<accession>A0A6A6K6S1</accession>
<keyword evidence="12" id="KW-1185">Reference proteome</keyword>